<evidence type="ECO:0000256" key="6">
    <source>
        <dbReference type="ARBA" id="ARBA00022982"/>
    </source>
</evidence>
<dbReference type="InterPro" id="IPR050395">
    <property type="entry name" value="4Fe4S_Ferredoxin_RnfB"/>
</dbReference>
<keyword evidence="7 10" id="KW-0408">Iron</keyword>
<keyword evidence="3 10" id="KW-0479">Metal-binding</keyword>
<dbReference type="EC" id="7.-.-.-" evidence="10"/>
<feature type="region of interest" description="Hydrophobic" evidence="10">
    <location>
        <begin position="1"/>
        <end position="26"/>
    </location>
</feature>
<feature type="binding site" evidence="10">
    <location>
        <position position="57"/>
    </location>
    <ligand>
        <name>[4Fe-4S] cluster</name>
        <dbReference type="ChEBI" id="CHEBI:49883"/>
        <label>1</label>
    </ligand>
</feature>
<dbReference type="OrthoDB" id="9789936at2"/>
<evidence type="ECO:0000259" key="11">
    <source>
        <dbReference type="PROSITE" id="PS51379"/>
    </source>
</evidence>
<feature type="binding site" evidence="10">
    <location>
        <position position="177"/>
    </location>
    <ligand>
        <name>[4Fe-4S] cluster</name>
        <dbReference type="ChEBI" id="CHEBI:49883"/>
        <label>3</label>
    </ligand>
</feature>
<dbReference type="SUPFAM" id="SSF54862">
    <property type="entry name" value="4Fe-4S ferredoxins"/>
    <property type="match status" value="2"/>
</dbReference>
<feature type="binding site" evidence="10">
    <location>
        <position position="52"/>
    </location>
    <ligand>
        <name>[4Fe-4S] cluster</name>
        <dbReference type="ChEBI" id="CHEBI:49883"/>
        <label>1</label>
    </ligand>
</feature>
<feature type="binding site" evidence="10">
    <location>
        <position position="74"/>
    </location>
    <ligand>
        <name>[4Fe-4S] cluster</name>
        <dbReference type="ChEBI" id="CHEBI:49883"/>
        <label>1</label>
    </ligand>
</feature>
<dbReference type="Pfam" id="PF12838">
    <property type="entry name" value="Fer4_7"/>
    <property type="match status" value="1"/>
</dbReference>
<evidence type="ECO:0000256" key="9">
    <source>
        <dbReference type="ARBA" id="ARBA00023136"/>
    </source>
</evidence>
<dbReference type="Gene3D" id="3.30.70.20">
    <property type="match status" value="2"/>
</dbReference>
<keyword evidence="5 10" id="KW-1278">Translocase</keyword>
<evidence type="ECO:0000256" key="8">
    <source>
        <dbReference type="ARBA" id="ARBA00023014"/>
    </source>
</evidence>
<name>A0A4R1S2C9_HYDET</name>
<dbReference type="GO" id="GO:0022900">
    <property type="term" value="P:electron transport chain"/>
    <property type="evidence" value="ECO:0007669"/>
    <property type="project" value="UniProtKB-UniRule"/>
</dbReference>
<feature type="binding site" evidence="10">
    <location>
        <position position="171"/>
    </location>
    <ligand>
        <name>[4Fe-4S] cluster</name>
        <dbReference type="ChEBI" id="CHEBI:49883"/>
        <label>3</label>
    </ligand>
</feature>
<dbReference type="InterPro" id="IPR007202">
    <property type="entry name" value="4Fe-4S_dom"/>
</dbReference>
<dbReference type="GO" id="GO:0005886">
    <property type="term" value="C:plasma membrane"/>
    <property type="evidence" value="ECO:0007669"/>
    <property type="project" value="UniProtKB-SubCell"/>
</dbReference>
<dbReference type="HAMAP" id="MF_00463">
    <property type="entry name" value="RsxB_RnfB"/>
    <property type="match status" value="1"/>
</dbReference>
<evidence type="ECO:0000256" key="7">
    <source>
        <dbReference type="ARBA" id="ARBA00023004"/>
    </source>
</evidence>
<keyword evidence="1 10" id="KW-0813">Transport</keyword>
<keyword evidence="6 10" id="KW-0249">Electron transport</keyword>
<keyword evidence="10" id="KW-1003">Cell membrane</keyword>
<accession>A0A4R1S2C9</accession>
<dbReference type="PROSITE" id="PS00198">
    <property type="entry name" value="4FE4S_FER_1"/>
    <property type="match status" value="1"/>
</dbReference>
<dbReference type="PANTHER" id="PTHR43560">
    <property type="entry name" value="ION-TRANSLOCATING OXIDOREDUCTASE COMPLEX SUBUNIT B"/>
    <property type="match status" value="1"/>
</dbReference>
<dbReference type="PROSITE" id="PS51379">
    <property type="entry name" value="4FE4S_FER_2"/>
    <property type="match status" value="3"/>
</dbReference>
<dbReference type="EMBL" id="SLUN01000005">
    <property type="protein sequence ID" value="TCL73169.1"/>
    <property type="molecule type" value="Genomic_DNA"/>
</dbReference>
<comment type="function">
    <text evidence="10">Part of a membrane-bound complex that couples electron transfer with translocation of ions across the membrane.</text>
</comment>
<comment type="subcellular location">
    <subcellularLocation>
        <location evidence="10">Cell membrane</location>
    </subcellularLocation>
</comment>
<feature type="binding site" evidence="10">
    <location>
        <position position="137"/>
    </location>
    <ligand>
        <name>[4Fe-4S] cluster</name>
        <dbReference type="ChEBI" id="CHEBI:49883"/>
        <label>2</label>
    </ligand>
</feature>
<evidence type="ECO:0000313" key="13">
    <source>
        <dbReference type="EMBL" id="TCL73169.1"/>
    </source>
</evidence>
<evidence type="ECO:0000256" key="10">
    <source>
        <dbReference type="HAMAP-Rule" id="MF_00463"/>
    </source>
</evidence>
<feature type="domain" description="4Fe-4S ferredoxin-type" evidence="11">
    <location>
        <begin position="132"/>
        <end position="161"/>
    </location>
</feature>
<organism evidence="13 14">
    <name type="scientific">Hydrogenispora ethanolica</name>
    <dbReference type="NCBI Taxonomy" id="1082276"/>
    <lineage>
        <taxon>Bacteria</taxon>
        <taxon>Bacillati</taxon>
        <taxon>Bacillota</taxon>
        <taxon>Hydrogenispora</taxon>
    </lineage>
</organism>
<gene>
    <name evidence="10" type="primary">rnfB</name>
    <name evidence="13" type="ORF">EDC14_100531</name>
</gene>
<dbReference type="RefSeq" id="WP_132013328.1">
    <property type="nucleotide sequence ID" value="NZ_SLUN01000005.1"/>
</dbReference>
<feature type="domain" description="4Fe-4S" evidence="12">
    <location>
        <begin position="32"/>
        <end position="91"/>
    </location>
</feature>
<dbReference type="Gene3D" id="1.10.15.40">
    <property type="entry name" value="Electron transport complex subunit B, putative Fe-S cluster"/>
    <property type="match status" value="1"/>
</dbReference>
<dbReference type="GO" id="GO:0046872">
    <property type="term" value="F:metal ion binding"/>
    <property type="evidence" value="ECO:0007669"/>
    <property type="project" value="UniProtKB-KW"/>
</dbReference>
<reference evidence="13 14" key="1">
    <citation type="submission" date="2019-03" db="EMBL/GenBank/DDBJ databases">
        <title>Genomic Encyclopedia of Type Strains, Phase IV (KMG-IV): sequencing the most valuable type-strain genomes for metagenomic binning, comparative biology and taxonomic classification.</title>
        <authorList>
            <person name="Goeker M."/>
        </authorList>
    </citation>
    <scope>NUCLEOTIDE SEQUENCE [LARGE SCALE GENOMIC DNA]</scope>
    <source>
        <strain evidence="13 14">LX-B</strain>
    </source>
</reference>
<dbReference type="PANTHER" id="PTHR43560:SF1">
    <property type="entry name" value="ION-TRANSLOCATING OXIDOREDUCTASE COMPLEX SUBUNIT B"/>
    <property type="match status" value="1"/>
</dbReference>
<evidence type="ECO:0000256" key="5">
    <source>
        <dbReference type="ARBA" id="ARBA00022967"/>
    </source>
</evidence>
<feature type="binding site" evidence="10">
    <location>
        <position position="174"/>
    </location>
    <ligand>
        <name>[4Fe-4S] cluster</name>
        <dbReference type="ChEBI" id="CHEBI:49883"/>
        <label>3</label>
    </ligand>
</feature>
<evidence type="ECO:0000313" key="14">
    <source>
        <dbReference type="Proteomes" id="UP000295008"/>
    </source>
</evidence>
<keyword evidence="14" id="KW-1185">Reference proteome</keyword>
<evidence type="ECO:0000256" key="2">
    <source>
        <dbReference type="ARBA" id="ARBA00022485"/>
    </source>
</evidence>
<keyword evidence="4 10" id="KW-0677">Repeat</keyword>
<dbReference type="InterPro" id="IPR010207">
    <property type="entry name" value="Elect_transpt_cplx_RnfB/RsxB"/>
</dbReference>
<proteinExistence type="inferred from homology"/>
<dbReference type="InterPro" id="IPR017900">
    <property type="entry name" value="4Fe4S_Fe_S_CS"/>
</dbReference>
<dbReference type="AlphaFoldDB" id="A0A4R1S2C9"/>
<dbReference type="InterPro" id="IPR017896">
    <property type="entry name" value="4Fe4S_Fe-S-bd"/>
</dbReference>
<feature type="domain" description="4Fe-4S ferredoxin-type" evidence="11">
    <location>
        <begin position="205"/>
        <end position="235"/>
    </location>
</feature>
<keyword evidence="8 10" id="KW-0411">Iron-sulfur</keyword>
<dbReference type="GO" id="GO:0051539">
    <property type="term" value="F:4 iron, 4 sulfur cluster binding"/>
    <property type="evidence" value="ECO:0007669"/>
    <property type="project" value="UniProtKB-UniRule"/>
</dbReference>
<dbReference type="GO" id="GO:0009055">
    <property type="term" value="F:electron transfer activity"/>
    <property type="evidence" value="ECO:0007669"/>
    <property type="project" value="InterPro"/>
</dbReference>
<protein>
    <recommendedName>
        <fullName evidence="10">Ion-translocating oxidoreductase complex subunit B</fullName>
        <ecNumber evidence="10">7.-.-.-</ecNumber>
    </recommendedName>
    <alternativeName>
        <fullName evidence="10">Rnf electron transport complex subunit B</fullName>
    </alternativeName>
</protein>
<dbReference type="Proteomes" id="UP000295008">
    <property type="component" value="Unassembled WGS sequence"/>
</dbReference>
<evidence type="ECO:0000256" key="3">
    <source>
        <dbReference type="ARBA" id="ARBA00022723"/>
    </source>
</evidence>
<feature type="binding site" evidence="10">
    <location>
        <position position="151"/>
    </location>
    <ligand>
        <name>[4Fe-4S] cluster</name>
        <dbReference type="ChEBI" id="CHEBI:49883"/>
        <label>3</label>
    </ligand>
</feature>
<comment type="caution">
    <text evidence="13">The sequence shown here is derived from an EMBL/GenBank/DDBJ whole genome shotgun (WGS) entry which is preliminary data.</text>
</comment>
<sequence length="267" mass="27748">MEFLLTPLIVLGIFGALLGIGLGFASKKFSVNVDSRIEQIASVLPGANCGACGFPGCANYARAIVDTGAKTNLCPAGGMAVAEKIAGILGVSPASSMPMVAKIHCNGSLAEPWQRGRYDGVPLCSAAAAVSGGTVLCAYGCLGFGDCERTCPFGAITSRAERPPAIDPQKCVGCGLCVASCPRNLIQLLPAAQPHYVACASHDKGKAVRSVCEKGCIACGLCVKKHPDAFRMEENLARAVERLDLDNGEEIQKVCPTGCIQWTKSEK</sequence>
<evidence type="ECO:0000259" key="12">
    <source>
        <dbReference type="PROSITE" id="PS51656"/>
    </source>
</evidence>
<feature type="domain" description="4Fe-4S ferredoxin-type" evidence="11">
    <location>
        <begin position="162"/>
        <end position="191"/>
    </location>
</feature>
<comment type="caution">
    <text evidence="10">Lacks conserved residue(s) required for the propagation of feature annotation.</text>
</comment>
<dbReference type="PROSITE" id="PS51656">
    <property type="entry name" value="4FE4S"/>
    <property type="match status" value="1"/>
</dbReference>
<keyword evidence="9 10" id="KW-0472">Membrane</keyword>
<comment type="cofactor">
    <cofactor evidence="10">
        <name>[4Fe-4S] cluster</name>
        <dbReference type="ChEBI" id="CHEBI:49883"/>
    </cofactor>
    <text evidence="10">Binds 3 [4Fe-4S] clusters.</text>
</comment>
<comment type="similarity">
    <text evidence="10">Belongs to the 4Fe4S bacterial-type ferredoxin family. RnfB subfamily.</text>
</comment>
<feature type="binding site" evidence="10">
    <location>
        <position position="147"/>
    </location>
    <ligand>
        <name>[4Fe-4S] cluster</name>
        <dbReference type="ChEBI" id="CHEBI:49883"/>
        <label>2</label>
    </ligand>
</feature>
<dbReference type="Pfam" id="PF04060">
    <property type="entry name" value="FeS"/>
    <property type="match status" value="1"/>
</dbReference>
<feature type="binding site" evidence="10">
    <location>
        <position position="141"/>
    </location>
    <ligand>
        <name>[4Fe-4S] cluster</name>
        <dbReference type="ChEBI" id="CHEBI:49883"/>
        <label>2</label>
    </ligand>
</feature>
<feature type="binding site" evidence="10">
    <location>
        <position position="49"/>
    </location>
    <ligand>
        <name>[4Fe-4S] cluster</name>
        <dbReference type="ChEBI" id="CHEBI:49883"/>
        <label>1</label>
    </ligand>
</feature>
<keyword evidence="2 10" id="KW-0004">4Fe-4S</keyword>
<feature type="binding site" evidence="10">
    <location>
        <position position="181"/>
    </location>
    <ligand>
        <name>[4Fe-4S] cluster</name>
        <dbReference type="ChEBI" id="CHEBI:49883"/>
        <label>2</label>
    </ligand>
</feature>
<evidence type="ECO:0000256" key="4">
    <source>
        <dbReference type="ARBA" id="ARBA00022737"/>
    </source>
</evidence>
<dbReference type="NCBIfam" id="TIGR01944">
    <property type="entry name" value="rnfB"/>
    <property type="match status" value="1"/>
</dbReference>
<evidence type="ECO:0000256" key="1">
    <source>
        <dbReference type="ARBA" id="ARBA00022448"/>
    </source>
</evidence>
<comment type="subunit">
    <text evidence="10">The complex is composed of six subunits: RnfA, RnfB, RnfC, RnfD, RnfE and RnfG.</text>
</comment>